<evidence type="ECO:0000259" key="8">
    <source>
        <dbReference type="Pfam" id="PF11967"/>
    </source>
</evidence>
<keyword evidence="5 7" id="KW-0234">DNA repair</keyword>
<dbReference type="InterPro" id="IPR003717">
    <property type="entry name" value="RecO"/>
</dbReference>
<keyword evidence="3 7" id="KW-0227">DNA damage</keyword>
<dbReference type="GO" id="GO:0006302">
    <property type="term" value="P:double-strand break repair"/>
    <property type="evidence" value="ECO:0007669"/>
    <property type="project" value="TreeGrafter"/>
</dbReference>
<evidence type="ECO:0000256" key="2">
    <source>
        <dbReference type="ARBA" id="ARBA00021310"/>
    </source>
</evidence>
<dbReference type="RefSeq" id="WP_137194927.1">
    <property type="nucleotide sequence ID" value="NZ_CP039965.1"/>
</dbReference>
<dbReference type="InterPro" id="IPR037278">
    <property type="entry name" value="ARFGAP/RecO"/>
</dbReference>
<feature type="domain" description="DNA replication/recombination mediator RecO N-terminal" evidence="8">
    <location>
        <begin position="1"/>
        <end position="76"/>
    </location>
</feature>
<dbReference type="AlphaFoldDB" id="A0A4P8EJT7"/>
<dbReference type="GO" id="GO:0006310">
    <property type="term" value="P:DNA recombination"/>
    <property type="evidence" value="ECO:0007669"/>
    <property type="project" value="UniProtKB-UniRule"/>
</dbReference>
<protein>
    <recommendedName>
        <fullName evidence="2 7">DNA repair protein RecO</fullName>
    </recommendedName>
    <alternativeName>
        <fullName evidence="6 7">Recombination protein O</fullName>
    </alternativeName>
</protein>
<reference evidence="9 10" key="1">
    <citation type="submission" date="2019-05" db="EMBL/GenBank/DDBJ databases">
        <title>Pseudorhodobacter turbinis sp. nov., isolated from the gut of the Korean turban shell.</title>
        <authorList>
            <person name="Jeong Y.-S."/>
            <person name="Kang W.-R."/>
            <person name="Bae J.-W."/>
        </authorList>
    </citation>
    <scope>NUCLEOTIDE SEQUENCE [LARGE SCALE GENOMIC DNA]</scope>
    <source>
        <strain evidence="9 10">S12M18</strain>
        <plasmid evidence="9 10">unnamed1</plasmid>
    </source>
</reference>
<dbReference type="InterPro" id="IPR042242">
    <property type="entry name" value="RecO_C"/>
</dbReference>
<evidence type="ECO:0000256" key="7">
    <source>
        <dbReference type="HAMAP-Rule" id="MF_00201"/>
    </source>
</evidence>
<gene>
    <name evidence="7 9" type="primary">recO</name>
    <name evidence="9" type="ORF">EOK75_15215</name>
</gene>
<accession>A0A4P8EJT7</accession>
<dbReference type="Pfam" id="PF11967">
    <property type="entry name" value="RecO_N"/>
    <property type="match status" value="1"/>
</dbReference>
<dbReference type="EMBL" id="CP039965">
    <property type="protein sequence ID" value="QCO57122.1"/>
    <property type="molecule type" value="Genomic_DNA"/>
</dbReference>
<dbReference type="PANTHER" id="PTHR33991">
    <property type="entry name" value="DNA REPAIR PROTEIN RECO"/>
    <property type="match status" value="1"/>
</dbReference>
<keyword evidence="4 7" id="KW-0233">DNA recombination</keyword>
<evidence type="ECO:0000256" key="1">
    <source>
        <dbReference type="ARBA" id="ARBA00007452"/>
    </source>
</evidence>
<dbReference type="PANTHER" id="PTHR33991:SF1">
    <property type="entry name" value="DNA REPAIR PROTEIN RECO"/>
    <property type="match status" value="1"/>
</dbReference>
<name>A0A4P8EJT7_9RHOB</name>
<evidence type="ECO:0000256" key="6">
    <source>
        <dbReference type="ARBA" id="ARBA00033409"/>
    </source>
</evidence>
<dbReference type="Proteomes" id="UP000298631">
    <property type="component" value="Plasmid unnamed1"/>
</dbReference>
<organism evidence="9 10">
    <name type="scientific">Pseudorhodobacter turbinis</name>
    <dbReference type="NCBI Taxonomy" id="2500533"/>
    <lineage>
        <taxon>Bacteria</taxon>
        <taxon>Pseudomonadati</taxon>
        <taxon>Pseudomonadota</taxon>
        <taxon>Alphaproteobacteria</taxon>
        <taxon>Rhodobacterales</taxon>
        <taxon>Paracoccaceae</taxon>
        <taxon>Pseudorhodobacter</taxon>
    </lineage>
</organism>
<evidence type="ECO:0000256" key="3">
    <source>
        <dbReference type="ARBA" id="ARBA00022763"/>
    </source>
</evidence>
<dbReference type="Pfam" id="PF02565">
    <property type="entry name" value="RecO_C"/>
    <property type="match status" value="1"/>
</dbReference>
<evidence type="ECO:0000256" key="4">
    <source>
        <dbReference type="ARBA" id="ARBA00023172"/>
    </source>
</evidence>
<proteinExistence type="inferred from homology"/>
<dbReference type="InterPro" id="IPR022572">
    <property type="entry name" value="DNA_rep/recomb_RecO_N"/>
</dbReference>
<dbReference type="SUPFAM" id="SSF50249">
    <property type="entry name" value="Nucleic acid-binding proteins"/>
    <property type="match status" value="1"/>
</dbReference>
<dbReference type="NCBIfam" id="TIGR00613">
    <property type="entry name" value="reco"/>
    <property type="match status" value="1"/>
</dbReference>
<evidence type="ECO:0000313" key="9">
    <source>
        <dbReference type="EMBL" id="QCO57122.1"/>
    </source>
</evidence>
<comment type="similarity">
    <text evidence="1 7">Belongs to the RecO family.</text>
</comment>
<evidence type="ECO:0000313" key="10">
    <source>
        <dbReference type="Proteomes" id="UP000298631"/>
    </source>
</evidence>
<dbReference type="Gene3D" id="2.40.50.140">
    <property type="entry name" value="Nucleic acid-binding proteins"/>
    <property type="match status" value="1"/>
</dbReference>
<sequence>MDWQDEGVLISMRAHGEASAIIEVFTAAHGRHAGVVRGGGSRKMAATLQPGTQLAVTWRARLEDHIGSYTVEPLQSRAALLGDRLGLAGLTAICAMLRMALAEREAHLPLWRATMALLAALEHDPDWPVIYLRWELMLLEELGFGLDLGRCAVTGARDDLAYVSPKTGRAVSRAGAGDWAGRLFPLPQCLMGQGPASTAEIGQGLAITGHFIARELMQGLGNHALPEARHRLIRLLKKRPDRG</sequence>
<dbReference type="SUPFAM" id="SSF57863">
    <property type="entry name" value="ArfGap/RecO-like zinc finger"/>
    <property type="match status" value="1"/>
</dbReference>
<dbReference type="KEGG" id="pseb:EOK75_15215"/>
<dbReference type="GO" id="GO:0043590">
    <property type="term" value="C:bacterial nucleoid"/>
    <property type="evidence" value="ECO:0007669"/>
    <property type="project" value="TreeGrafter"/>
</dbReference>
<keyword evidence="9" id="KW-0614">Plasmid</keyword>
<dbReference type="OrthoDB" id="9804792at2"/>
<comment type="function">
    <text evidence="7">Involved in DNA repair and RecF pathway recombination.</text>
</comment>
<dbReference type="InterPro" id="IPR012340">
    <property type="entry name" value="NA-bd_OB-fold"/>
</dbReference>
<keyword evidence="10" id="KW-1185">Reference proteome</keyword>
<geneLocation type="plasmid" evidence="9 10">
    <name>unnamed1</name>
</geneLocation>
<dbReference type="HAMAP" id="MF_00201">
    <property type="entry name" value="RecO"/>
    <property type="match status" value="1"/>
</dbReference>
<dbReference type="Gene3D" id="1.20.1440.120">
    <property type="entry name" value="Recombination protein O, C-terminal domain"/>
    <property type="match status" value="1"/>
</dbReference>
<evidence type="ECO:0000256" key="5">
    <source>
        <dbReference type="ARBA" id="ARBA00023204"/>
    </source>
</evidence>